<dbReference type="AlphaFoldDB" id="A0A128EWA5"/>
<accession>A0A128EWA5</accession>
<keyword evidence="19" id="KW-1185">Reference proteome</keyword>
<dbReference type="PIRSF" id="PIRSF000310">
    <property type="entry name" value="NiFe_hyd_ssu"/>
    <property type="match status" value="1"/>
</dbReference>
<dbReference type="GO" id="GO:0030313">
    <property type="term" value="C:cell envelope"/>
    <property type="evidence" value="ECO:0007669"/>
    <property type="project" value="UniProtKB-SubCell"/>
</dbReference>
<evidence type="ECO:0000313" key="19">
    <source>
        <dbReference type="Proteomes" id="UP000071641"/>
    </source>
</evidence>
<evidence type="ECO:0000256" key="5">
    <source>
        <dbReference type="ARBA" id="ARBA00011771"/>
    </source>
</evidence>
<reference evidence="19" key="1">
    <citation type="submission" date="2016-02" db="EMBL/GenBank/DDBJ databases">
        <authorList>
            <person name="Rodrigo-Torres Lidia"/>
            <person name="Arahal R.David."/>
        </authorList>
    </citation>
    <scope>NUCLEOTIDE SEQUENCE [LARGE SCALE GENOMIC DNA]</scope>
    <source>
        <strain evidence="19">CECT 9029</strain>
    </source>
</reference>
<dbReference type="GO" id="GO:0016020">
    <property type="term" value="C:membrane"/>
    <property type="evidence" value="ECO:0007669"/>
    <property type="project" value="TreeGrafter"/>
</dbReference>
<dbReference type="InterPro" id="IPR037148">
    <property type="entry name" value="NiFe-Hase_small_C_sf"/>
</dbReference>
<dbReference type="PANTHER" id="PTHR30013:SF5">
    <property type="entry name" value="HYDROGENASE SMALL SUBUNIT"/>
    <property type="match status" value="1"/>
</dbReference>
<evidence type="ECO:0000256" key="2">
    <source>
        <dbReference type="ARBA" id="ARBA00001966"/>
    </source>
</evidence>
<dbReference type="GO" id="GO:0051538">
    <property type="term" value="F:3 iron, 4 sulfur cluster binding"/>
    <property type="evidence" value="ECO:0007669"/>
    <property type="project" value="UniProtKB-KW"/>
</dbReference>
<evidence type="ECO:0000256" key="9">
    <source>
        <dbReference type="ARBA" id="ARBA00022729"/>
    </source>
</evidence>
<dbReference type="InterPro" id="IPR037024">
    <property type="entry name" value="NiFe_Hase_small_N_sf"/>
</dbReference>
<dbReference type="GO" id="GO:0051539">
    <property type="term" value="F:4 iron, 4 sulfur cluster binding"/>
    <property type="evidence" value="ECO:0007669"/>
    <property type="project" value="UniProtKB-KW"/>
</dbReference>
<proteinExistence type="inferred from homology"/>
<organism evidence="18 19">
    <name type="scientific">Grimontia celer</name>
    <dbReference type="NCBI Taxonomy" id="1796497"/>
    <lineage>
        <taxon>Bacteria</taxon>
        <taxon>Pseudomonadati</taxon>
        <taxon>Pseudomonadota</taxon>
        <taxon>Gammaproteobacteria</taxon>
        <taxon>Vibrionales</taxon>
        <taxon>Vibrionaceae</taxon>
        <taxon>Grimontia</taxon>
    </lineage>
</organism>
<comment type="catalytic activity">
    <reaction evidence="14">
        <text>H2 + A = AH2</text>
        <dbReference type="Rhea" id="RHEA:12116"/>
        <dbReference type="ChEBI" id="CHEBI:13193"/>
        <dbReference type="ChEBI" id="CHEBI:17499"/>
        <dbReference type="ChEBI" id="CHEBI:18276"/>
        <dbReference type="EC" id="1.12.99.6"/>
    </reaction>
</comment>
<comment type="similarity">
    <text evidence="4">Belongs to the [NiFe]/[NiFeSe] hydrogenase small subunit family.</text>
</comment>
<comment type="subunit">
    <text evidence="5">Heterodimer of a large and a small subunit.</text>
</comment>
<evidence type="ECO:0000259" key="16">
    <source>
        <dbReference type="Pfam" id="PF01058"/>
    </source>
</evidence>
<dbReference type="EMBL" id="FIZX01000001">
    <property type="protein sequence ID" value="CZF78839.1"/>
    <property type="molecule type" value="Genomic_DNA"/>
</dbReference>
<dbReference type="PRINTS" id="PR00614">
    <property type="entry name" value="NIHGNASESMLL"/>
</dbReference>
<evidence type="ECO:0000256" key="4">
    <source>
        <dbReference type="ARBA" id="ARBA00006605"/>
    </source>
</evidence>
<feature type="binding site" evidence="15">
    <location>
        <position position="262"/>
    </location>
    <ligand>
        <name>[3Fe-4S] cluster</name>
        <dbReference type="ChEBI" id="CHEBI:21137"/>
    </ligand>
</feature>
<keyword evidence="10 18" id="KW-0560">Oxidoreductase</keyword>
<evidence type="ECO:0000256" key="7">
    <source>
        <dbReference type="ARBA" id="ARBA00022485"/>
    </source>
</evidence>
<dbReference type="GO" id="GO:0009055">
    <property type="term" value="F:electron transfer activity"/>
    <property type="evidence" value="ECO:0007669"/>
    <property type="project" value="TreeGrafter"/>
</dbReference>
<dbReference type="GO" id="GO:0033748">
    <property type="term" value="F:hydrogenase (acceptor) activity"/>
    <property type="evidence" value="ECO:0007669"/>
    <property type="project" value="UniProtKB-EC"/>
</dbReference>
<dbReference type="RefSeq" id="WP_062661487.1">
    <property type="nucleotide sequence ID" value="NZ_FIZX01000001.1"/>
</dbReference>
<feature type="binding site" evidence="15">
    <location>
        <position position="259"/>
    </location>
    <ligand>
        <name>[3Fe-4S] cluster</name>
        <dbReference type="ChEBI" id="CHEBI:21137"/>
    </ligand>
</feature>
<dbReference type="InterPro" id="IPR006137">
    <property type="entry name" value="NADH_UbQ_OxRdtase-like_20kDa"/>
</dbReference>
<feature type="domain" description="Cytochrome-c3 hydrogenase C-terminal" evidence="17">
    <location>
        <begin position="197"/>
        <end position="274"/>
    </location>
</feature>
<feature type="binding site" evidence="15">
    <location>
        <position position="16"/>
    </location>
    <ligand>
        <name>[4Fe-4S] cluster</name>
        <dbReference type="ChEBI" id="CHEBI:49883"/>
        <label>1</label>
    </ligand>
</feature>
<feature type="binding site" evidence="15">
    <location>
        <position position="225"/>
    </location>
    <ligand>
        <name>[4Fe-4S] cluster</name>
        <dbReference type="ChEBI" id="CHEBI:49883"/>
        <label>2</label>
    </ligand>
</feature>
<dbReference type="Pfam" id="PF14720">
    <property type="entry name" value="NiFe_hyd_SSU_C"/>
    <property type="match status" value="1"/>
</dbReference>
<keyword evidence="9" id="KW-0732">Signal</keyword>
<comment type="cofactor">
    <cofactor evidence="1">
        <name>[3Fe-4S] cluster</name>
        <dbReference type="ChEBI" id="CHEBI:21137"/>
    </cofactor>
</comment>
<feature type="binding site" evidence="15">
    <location>
        <position position="202"/>
    </location>
    <ligand>
        <name>[4Fe-4S] cluster</name>
        <dbReference type="ChEBI" id="CHEBI:49883"/>
        <label>2</label>
    </ligand>
</feature>
<dbReference type="GO" id="GO:0044569">
    <property type="term" value="C:[Ni-Fe] hydrogenase complex"/>
    <property type="evidence" value="ECO:0007669"/>
    <property type="project" value="TreeGrafter"/>
</dbReference>
<keyword evidence="12 15" id="KW-0411">Iron-sulfur</keyword>
<evidence type="ECO:0000256" key="3">
    <source>
        <dbReference type="ARBA" id="ARBA00004196"/>
    </source>
</evidence>
<evidence type="ECO:0000313" key="18">
    <source>
        <dbReference type="EMBL" id="CZF78839.1"/>
    </source>
</evidence>
<evidence type="ECO:0000256" key="15">
    <source>
        <dbReference type="PIRSR" id="PIRSR000310-1"/>
    </source>
</evidence>
<evidence type="ECO:0000259" key="17">
    <source>
        <dbReference type="Pfam" id="PF14720"/>
    </source>
</evidence>
<dbReference type="OrthoDB" id="9766729at2"/>
<dbReference type="STRING" id="1796497.GCE9029_01086"/>
<keyword evidence="8 15" id="KW-0479">Metal-binding</keyword>
<keyword evidence="11 15" id="KW-0408">Iron</keyword>
<evidence type="ECO:0000256" key="12">
    <source>
        <dbReference type="ARBA" id="ARBA00023014"/>
    </source>
</evidence>
<protein>
    <recommendedName>
        <fullName evidence="6">hydrogenase (acceptor)</fullName>
        <ecNumber evidence="6">1.12.99.6</ecNumber>
    </recommendedName>
</protein>
<dbReference type="Gene3D" id="4.10.480.10">
    <property type="entry name" value="Cytochrome-c3 hydrogenase, C-terminal domain"/>
    <property type="match status" value="1"/>
</dbReference>
<keyword evidence="13 15" id="KW-0003">3Fe-4S</keyword>
<comment type="cofactor">
    <cofactor evidence="2">
        <name>[4Fe-4S] cluster</name>
        <dbReference type="ChEBI" id="CHEBI:49883"/>
    </cofactor>
</comment>
<feature type="binding site" evidence="15">
    <location>
        <position position="232"/>
    </location>
    <ligand>
        <name>[4Fe-4S] cluster</name>
        <dbReference type="ChEBI" id="CHEBI:49883"/>
        <label>2</label>
    </ligand>
</feature>
<feature type="binding site" evidence="15">
    <location>
        <position position="165"/>
    </location>
    <ligand>
        <name>[4Fe-4S] cluster</name>
        <dbReference type="ChEBI" id="CHEBI:49883"/>
        <label>1</label>
    </ligand>
</feature>
<dbReference type="Pfam" id="PF01058">
    <property type="entry name" value="Oxidored_q6"/>
    <property type="match status" value="1"/>
</dbReference>
<dbReference type="Gene3D" id="3.40.50.700">
    <property type="entry name" value="NADH:ubiquinone oxidoreductase-like, 20kDa subunit"/>
    <property type="match status" value="1"/>
</dbReference>
<feature type="domain" description="NADH:ubiquinone oxidoreductase-like 20kDa subunit" evidence="16">
    <location>
        <begin position="16"/>
        <end position="178"/>
    </location>
</feature>
<evidence type="ECO:0000256" key="1">
    <source>
        <dbReference type="ARBA" id="ARBA00001927"/>
    </source>
</evidence>
<evidence type="ECO:0000256" key="13">
    <source>
        <dbReference type="ARBA" id="ARBA00023291"/>
    </source>
</evidence>
<feature type="binding site" evidence="15">
    <location>
        <position position="117"/>
    </location>
    <ligand>
        <name>[4Fe-4S] cluster</name>
        <dbReference type="ChEBI" id="CHEBI:49883"/>
        <label>1</label>
    </ligand>
</feature>
<dbReference type="GO" id="GO:0009061">
    <property type="term" value="P:anaerobic respiration"/>
    <property type="evidence" value="ECO:0007669"/>
    <property type="project" value="TreeGrafter"/>
</dbReference>
<dbReference type="GO" id="GO:0009375">
    <property type="term" value="C:ferredoxin hydrogenase complex"/>
    <property type="evidence" value="ECO:0007669"/>
    <property type="project" value="InterPro"/>
</dbReference>
<dbReference type="InterPro" id="IPR027394">
    <property type="entry name" value="Cytochrome-c3_hydrogenase_C"/>
</dbReference>
<dbReference type="EC" id="1.12.99.6" evidence="6"/>
<dbReference type="SUPFAM" id="SSF56770">
    <property type="entry name" value="HydA/Nqo6-like"/>
    <property type="match status" value="1"/>
</dbReference>
<name>A0A128EWA5_9GAMM</name>
<evidence type="ECO:0000256" key="11">
    <source>
        <dbReference type="ARBA" id="ARBA00023004"/>
    </source>
</evidence>
<feature type="binding site" evidence="15">
    <location>
        <position position="205"/>
    </location>
    <ligand>
        <name>[4Fe-4S] cluster</name>
        <dbReference type="ChEBI" id="CHEBI:49883"/>
        <label>2</label>
    </ligand>
</feature>
<evidence type="ECO:0000256" key="14">
    <source>
        <dbReference type="ARBA" id="ARBA00048757"/>
    </source>
</evidence>
<evidence type="ECO:0000256" key="10">
    <source>
        <dbReference type="ARBA" id="ARBA00023002"/>
    </source>
</evidence>
<evidence type="ECO:0000256" key="6">
    <source>
        <dbReference type="ARBA" id="ARBA00012082"/>
    </source>
</evidence>
<dbReference type="Proteomes" id="UP000071641">
    <property type="component" value="Unassembled WGS sequence"/>
</dbReference>
<dbReference type="InterPro" id="IPR001821">
    <property type="entry name" value="NiFe_hydrogenase_ssu"/>
</dbReference>
<keyword evidence="7 15" id="KW-0004">4Fe-4S</keyword>
<comment type="subcellular location">
    <subcellularLocation>
        <location evidence="3">Cell envelope</location>
    </subcellularLocation>
</comment>
<dbReference type="PANTHER" id="PTHR30013">
    <property type="entry name" value="NIFE / NIFESE HYDROGENASE SMALL SUBUNIT FAMILY MEMBER"/>
    <property type="match status" value="1"/>
</dbReference>
<sequence>MAKDKMKLLWFQTGSCGGDTMALLSADRPSFSDLLNDYPIELLWQPSLSVESSGNLLDMMNQIIEGSLKLDILCIEGSIITAPNGTGMFDVFRKTAKKDWVLKLADKARYVVAIGTCAAYGGVHAAPPNPSDCLGLQMEKDTPGGLLPQEWRSGAGYPVINLGGCPVHPNTMTKTLAMIASGFILQLDELNRPKEFFSSLVHQGCTRNEYHEYDVEESEFGTNGCMFFNLGCKGPFTQATCNTDLWNGRSSKTRVGVPCFGCTSPSFPEDESLFNTEKLGPIPSKLPVGVERANYIAYKNLAKAAAPERVKKRKMEP</sequence>
<dbReference type="GO" id="GO:0046872">
    <property type="term" value="F:metal ion binding"/>
    <property type="evidence" value="ECO:0007669"/>
    <property type="project" value="UniProtKB-KW"/>
</dbReference>
<feature type="binding site" evidence="15">
    <location>
        <position position="241"/>
    </location>
    <ligand>
        <name>[3Fe-4S] cluster</name>
        <dbReference type="ChEBI" id="CHEBI:21137"/>
    </ligand>
</feature>
<dbReference type="GO" id="GO:0008901">
    <property type="term" value="F:ferredoxin hydrogenase activity"/>
    <property type="evidence" value="ECO:0007669"/>
    <property type="project" value="InterPro"/>
</dbReference>
<evidence type="ECO:0000256" key="8">
    <source>
        <dbReference type="ARBA" id="ARBA00022723"/>
    </source>
</evidence>
<gene>
    <name evidence="18" type="primary">hydA</name>
    <name evidence="18" type="ORF">GCE9029_01086</name>
</gene>